<comment type="similarity">
    <text evidence="1">Belongs to the 5'(3')-deoxyribonucleotidase family.</text>
</comment>
<dbReference type="SUPFAM" id="SSF56784">
    <property type="entry name" value="HAD-like"/>
    <property type="match status" value="1"/>
</dbReference>
<evidence type="ECO:0000313" key="9">
    <source>
        <dbReference type="EMBL" id="QDZ22306.1"/>
    </source>
</evidence>
<dbReference type="InterPro" id="IPR016695">
    <property type="entry name" value="Pur_nucleotidase"/>
</dbReference>
<comment type="cofactor">
    <cofactor evidence="6">
        <name>Mg(2+)</name>
        <dbReference type="ChEBI" id="CHEBI:18420"/>
    </cofactor>
    <text evidence="6">Binds 1 Mg(2+) ion per subunit.</text>
</comment>
<evidence type="ECO:0000256" key="6">
    <source>
        <dbReference type="PIRSR" id="PIRSR017434-2"/>
    </source>
</evidence>
<accession>A0A5B8MPA8</accession>
<name>A0A5B8MPA8_9CHLO</name>
<reference evidence="9 10" key="1">
    <citation type="submission" date="2018-07" db="EMBL/GenBank/DDBJ databases">
        <title>The complete nuclear genome of the prasinophyte Chloropicon primus (CCMP1205).</title>
        <authorList>
            <person name="Pombert J.-F."/>
            <person name="Otis C."/>
            <person name="Turmel M."/>
            <person name="Lemieux C."/>
        </authorList>
    </citation>
    <scope>NUCLEOTIDE SEQUENCE [LARGE SCALE GENOMIC DNA]</scope>
    <source>
        <strain evidence="9 10">CCMP1205</strain>
    </source>
</reference>
<protein>
    <submittedName>
        <fullName evidence="9">Purine 5'-nucleotidase</fullName>
    </submittedName>
</protein>
<evidence type="ECO:0000256" key="2">
    <source>
        <dbReference type="ARBA" id="ARBA00022723"/>
    </source>
</evidence>
<dbReference type="GO" id="GO:0046872">
    <property type="term" value="F:metal ion binding"/>
    <property type="evidence" value="ECO:0007669"/>
    <property type="project" value="UniProtKB-KW"/>
</dbReference>
<keyword evidence="4 6" id="KW-0460">Magnesium</keyword>
<feature type="coiled-coil region" evidence="7">
    <location>
        <begin position="477"/>
        <end position="533"/>
    </location>
</feature>
<dbReference type="Pfam" id="PF05761">
    <property type="entry name" value="5_nucleotid"/>
    <property type="match status" value="1"/>
</dbReference>
<dbReference type="PANTHER" id="PTHR12103:SF15">
    <property type="entry name" value="CYTOSOLIC PURINE 5'-NUCLEOTIDASE"/>
    <property type="match status" value="1"/>
</dbReference>
<feature type="region of interest" description="Disordered" evidence="8">
    <location>
        <begin position="21"/>
        <end position="40"/>
    </location>
</feature>
<evidence type="ECO:0000256" key="4">
    <source>
        <dbReference type="ARBA" id="ARBA00022842"/>
    </source>
</evidence>
<dbReference type="Proteomes" id="UP000316726">
    <property type="component" value="Chromosome 7"/>
</dbReference>
<dbReference type="Gene3D" id="3.40.50.1000">
    <property type="entry name" value="HAD superfamily/HAD-like"/>
    <property type="match status" value="2"/>
</dbReference>
<feature type="binding site" evidence="6">
    <location>
        <position position="436"/>
    </location>
    <ligand>
        <name>Mg(2+)</name>
        <dbReference type="ChEBI" id="CHEBI:18420"/>
    </ligand>
</feature>
<keyword evidence="10" id="KW-1185">Reference proteome</keyword>
<dbReference type="InterPro" id="IPR008380">
    <property type="entry name" value="HAD-SF_hydro_IG_5-nucl"/>
</dbReference>
<evidence type="ECO:0000313" key="10">
    <source>
        <dbReference type="Proteomes" id="UP000316726"/>
    </source>
</evidence>
<dbReference type="InterPro" id="IPR023214">
    <property type="entry name" value="HAD_sf"/>
</dbReference>
<gene>
    <name evidence="9" type="ORF">A3770_07p48240</name>
</gene>
<dbReference type="NCBIfam" id="TIGR02244">
    <property type="entry name" value="HAD-IG-Ncltidse"/>
    <property type="match status" value="1"/>
</dbReference>
<keyword evidence="7" id="KW-0175">Coiled coil</keyword>
<feature type="binding site" evidence="6">
    <location>
        <position position="128"/>
    </location>
    <ligand>
        <name>Mg(2+)</name>
        <dbReference type="ChEBI" id="CHEBI:18420"/>
    </ligand>
</feature>
<dbReference type="EMBL" id="CP031040">
    <property type="protein sequence ID" value="QDZ22306.1"/>
    <property type="molecule type" value="Genomic_DNA"/>
</dbReference>
<feature type="active site" description="Proton donor" evidence="5">
    <location>
        <position position="130"/>
    </location>
</feature>
<dbReference type="PANTHER" id="PTHR12103">
    <property type="entry name" value="5'-NUCLEOTIDASE DOMAIN-CONTAINING"/>
    <property type="match status" value="1"/>
</dbReference>
<dbReference type="AlphaFoldDB" id="A0A5B8MPA8"/>
<dbReference type="PIRSF" id="PIRSF017434">
    <property type="entry name" value="Purine_5'-nucleotidase"/>
    <property type="match status" value="1"/>
</dbReference>
<evidence type="ECO:0000256" key="8">
    <source>
        <dbReference type="SAM" id="MobiDB-lite"/>
    </source>
</evidence>
<evidence type="ECO:0000256" key="1">
    <source>
        <dbReference type="ARBA" id="ARBA00009589"/>
    </source>
</evidence>
<feature type="binding site" evidence="6">
    <location>
        <position position="130"/>
    </location>
    <ligand>
        <name>GMP</name>
        <dbReference type="ChEBI" id="CHEBI:58115"/>
    </ligand>
</feature>
<dbReference type="STRING" id="1764295.A0A5B8MPA8"/>
<organism evidence="9 10">
    <name type="scientific">Chloropicon primus</name>
    <dbReference type="NCBI Taxonomy" id="1764295"/>
    <lineage>
        <taxon>Eukaryota</taxon>
        <taxon>Viridiplantae</taxon>
        <taxon>Chlorophyta</taxon>
        <taxon>Chloropicophyceae</taxon>
        <taxon>Chloropicales</taxon>
        <taxon>Chloropicaceae</taxon>
        <taxon>Chloropicon</taxon>
    </lineage>
</organism>
<dbReference type="OrthoDB" id="10252832at2759"/>
<dbReference type="InterPro" id="IPR036412">
    <property type="entry name" value="HAD-like_sf"/>
</dbReference>
<keyword evidence="3" id="KW-0378">Hydrolase</keyword>
<dbReference type="GO" id="GO:0008253">
    <property type="term" value="F:5'-nucleotidase activity"/>
    <property type="evidence" value="ECO:0007669"/>
    <property type="project" value="TreeGrafter"/>
</dbReference>
<evidence type="ECO:0000256" key="7">
    <source>
        <dbReference type="SAM" id="Coils"/>
    </source>
</evidence>
<proteinExistence type="inferred from homology"/>
<sequence>MKLRCFRSGVLPGLGSRCSGVASRSPGHFGPAGVTTRGGQRAGEIARRLLCTRPPTSLAQQHQQLYSVLEGGSDTTRNVFFPPPPPPPTEHQPGTCDTEIWSDLKDDRRRIYCNRSINMKTIKAVGFDMDYTLAQYKPETFEALAYRLTTEKLVKVFGYPQKVMELEFDWKYMIRGLTIDKKRGNVLKLDRHKYAKIVYHGFKKLSSEERQVYLAIERTNAFDDPYTYTQIDTLFALAEAYMFIQLVEMKDEATSGILTGKTYEEIYSDIRNSIDLCHRDGSLKRGVAADPGHYIHTDKNIVSLLQDLRFSGKKLFIVTNSLWDYTNIVMNFLISDKKGADKNLDWLDHFDVVVTGSAKPRFFNENQPLFQVETASGHLLNTDEGNPMANLDSEDDLDALEPVPAGKVFQGGNYKILNRMLDLKSESNSEILYVGDHIYGDIVKSKKTLGWRTMLIVPEMEHEIEVLNKNAGVPDELFKMRRKRDRLEDQLQRMDWKLAEHENNLAQFPEEDMVDMLQEMELLSQEYNRLRDAHSTGLASFQGKFHSIWGQLLKTGYQNSRFANQIGRFACLYTSHVGNMAYYSPNKSYRGLQDELPHDAILE</sequence>
<evidence type="ECO:0000256" key="5">
    <source>
        <dbReference type="PIRSR" id="PIRSR017434-1"/>
    </source>
</evidence>
<feature type="active site" description="Nucleophile" evidence="5">
    <location>
        <position position="128"/>
    </location>
</feature>
<evidence type="ECO:0000256" key="3">
    <source>
        <dbReference type="ARBA" id="ARBA00022801"/>
    </source>
</evidence>
<keyword evidence="2 6" id="KW-0479">Metal-binding</keyword>